<dbReference type="VEuPathDB" id="AmoebaDB:NAEGRDRAFT_62072"/>
<name>D2UZV1_NAEGR</name>
<dbReference type="GO" id="GO:0000302">
    <property type="term" value="P:response to reactive oxygen species"/>
    <property type="evidence" value="ECO:0007669"/>
    <property type="project" value="TreeGrafter"/>
</dbReference>
<dbReference type="KEGG" id="ngr:NAEGRDRAFT_62072"/>
<dbReference type="OrthoDB" id="565904at2759"/>
<dbReference type="AlphaFoldDB" id="D2UZV1"/>
<dbReference type="InterPro" id="IPR022271">
    <property type="entry name" value="Lipocalin_ApoD"/>
</dbReference>
<keyword evidence="8" id="KW-1185">Reference proteome</keyword>
<dbReference type="InterPro" id="IPR022272">
    <property type="entry name" value="Lipocalin_CS"/>
</dbReference>
<evidence type="ECO:0000313" key="8">
    <source>
        <dbReference type="Proteomes" id="UP000006671"/>
    </source>
</evidence>
<keyword evidence="4" id="KW-1015">Disulfide bond</keyword>
<dbReference type="GO" id="GO:0031409">
    <property type="term" value="F:pigment binding"/>
    <property type="evidence" value="ECO:0007669"/>
    <property type="project" value="InterPro"/>
</dbReference>
<sequence>MQPKFNSHITLAVILVLVVLLLTINPTRAHISWGKCKDTIKAMENFQLAQFTGNWLEIAKYRNYYERGVCQKIDFTINPNNTTQILVNASEYRKGSSRSMNATASAISSDTPAQWILSVNVTRKCKKKLIHYTIETPLMVLDTDYSNYAILYSCKNTKFELFHKEYLWILGRRIDSISETMMNDLFNKLKDLEISRKYIMFSRQNYCSVRRRGKKDD</sequence>
<dbReference type="Proteomes" id="UP000006671">
    <property type="component" value="Unassembled WGS sequence"/>
</dbReference>
<comment type="subcellular location">
    <subcellularLocation>
        <location evidence="1">Secreted</location>
    </subcellularLocation>
</comment>
<evidence type="ECO:0000313" key="7">
    <source>
        <dbReference type="EMBL" id="EFC49998.1"/>
    </source>
</evidence>
<gene>
    <name evidence="7" type="ORF">NAEGRDRAFT_62072</name>
</gene>
<dbReference type="PANTHER" id="PTHR10612:SF34">
    <property type="entry name" value="APOLIPOPROTEIN D"/>
    <property type="match status" value="1"/>
</dbReference>
<proteinExistence type="inferred from homology"/>
<dbReference type="GO" id="GO:0006629">
    <property type="term" value="P:lipid metabolic process"/>
    <property type="evidence" value="ECO:0007669"/>
    <property type="project" value="TreeGrafter"/>
</dbReference>
<dbReference type="InterPro" id="IPR005657">
    <property type="entry name" value="Triabi/Procalin"/>
</dbReference>
<accession>D2UZV1</accession>
<dbReference type="GO" id="GO:0005576">
    <property type="term" value="C:extracellular region"/>
    <property type="evidence" value="ECO:0007669"/>
    <property type="project" value="UniProtKB-SubCell"/>
</dbReference>
<dbReference type="InParanoid" id="D2UZV1"/>
<dbReference type="PRINTS" id="PR01273">
    <property type="entry name" value="INVTBRTCOLOR"/>
</dbReference>
<dbReference type="InterPro" id="IPR003057">
    <property type="entry name" value="Invtbrt_color"/>
</dbReference>
<comment type="similarity">
    <text evidence="5">Belongs to the calycin superfamily. Triabin family.</text>
</comment>
<dbReference type="PIRSF" id="PIRSF036893">
    <property type="entry name" value="Lipocalin_ApoD"/>
    <property type="match status" value="1"/>
</dbReference>
<evidence type="ECO:0000256" key="1">
    <source>
        <dbReference type="ARBA" id="ARBA00004613"/>
    </source>
</evidence>
<evidence type="ECO:0000256" key="4">
    <source>
        <dbReference type="ARBA" id="ARBA00023157"/>
    </source>
</evidence>
<evidence type="ECO:0000256" key="3">
    <source>
        <dbReference type="ARBA" id="ARBA00022729"/>
    </source>
</evidence>
<evidence type="ECO:0000256" key="5">
    <source>
        <dbReference type="ARBA" id="ARBA00034121"/>
    </source>
</evidence>
<evidence type="ECO:0000256" key="6">
    <source>
        <dbReference type="PIRNR" id="PIRNR036893"/>
    </source>
</evidence>
<dbReference type="RefSeq" id="XP_002682742.1">
    <property type="nucleotide sequence ID" value="XM_002682696.1"/>
</dbReference>
<dbReference type="SUPFAM" id="SSF50814">
    <property type="entry name" value="Lipocalins"/>
    <property type="match status" value="1"/>
</dbReference>
<dbReference type="Pfam" id="PF03973">
    <property type="entry name" value="Triabin"/>
    <property type="match status" value="1"/>
</dbReference>
<dbReference type="eggNOG" id="KOG4824">
    <property type="taxonomic scope" value="Eukaryota"/>
</dbReference>
<dbReference type="InterPro" id="IPR012674">
    <property type="entry name" value="Calycin"/>
</dbReference>
<dbReference type="GO" id="GO:0030682">
    <property type="term" value="P:symbiont-mediated perturbation of host defenses"/>
    <property type="evidence" value="ECO:0007669"/>
    <property type="project" value="InterPro"/>
</dbReference>
<comment type="similarity">
    <text evidence="6">Belongs to the calycin superfamily. Lipocalin family.</text>
</comment>
<dbReference type="GeneID" id="8858912"/>
<dbReference type="OMA" id="KYAWILA"/>
<dbReference type="EMBL" id="GG738846">
    <property type="protein sequence ID" value="EFC49998.1"/>
    <property type="molecule type" value="Genomic_DNA"/>
</dbReference>
<keyword evidence="2" id="KW-0964">Secreted</keyword>
<dbReference type="PROSITE" id="PS00213">
    <property type="entry name" value="LIPOCALIN"/>
    <property type="match status" value="1"/>
</dbReference>
<dbReference type="PANTHER" id="PTHR10612">
    <property type="entry name" value="APOLIPOPROTEIN D"/>
    <property type="match status" value="1"/>
</dbReference>
<keyword evidence="3 6" id="KW-0732">Signal</keyword>
<feature type="chain" id="PRO_5013434241" evidence="6">
    <location>
        <begin position="30"/>
        <end position="217"/>
    </location>
</feature>
<feature type="signal peptide" evidence="6">
    <location>
        <begin position="1"/>
        <end position="29"/>
    </location>
</feature>
<protein>
    <submittedName>
        <fullName evidence="7">Predicted protein</fullName>
    </submittedName>
</protein>
<organism evidence="8">
    <name type="scientific">Naegleria gruberi</name>
    <name type="common">Amoeba</name>
    <dbReference type="NCBI Taxonomy" id="5762"/>
    <lineage>
        <taxon>Eukaryota</taxon>
        <taxon>Discoba</taxon>
        <taxon>Heterolobosea</taxon>
        <taxon>Tetramitia</taxon>
        <taxon>Eutetramitia</taxon>
        <taxon>Vahlkampfiidae</taxon>
        <taxon>Naegleria</taxon>
    </lineage>
</organism>
<evidence type="ECO:0000256" key="2">
    <source>
        <dbReference type="ARBA" id="ARBA00022525"/>
    </source>
</evidence>
<dbReference type="Gene3D" id="2.40.128.20">
    <property type="match status" value="1"/>
</dbReference>
<dbReference type="GO" id="GO:0005737">
    <property type="term" value="C:cytoplasm"/>
    <property type="evidence" value="ECO:0007669"/>
    <property type="project" value="TreeGrafter"/>
</dbReference>
<reference evidence="7 8" key="1">
    <citation type="journal article" date="2010" name="Cell">
        <title>The genome of Naegleria gruberi illuminates early eukaryotic versatility.</title>
        <authorList>
            <person name="Fritz-Laylin L.K."/>
            <person name="Prochnik S.E."/>
            <person name="Ginger M.L."/>
            <person name="Dacks J.B."/>
            <person name="Carpenter M.L."/>
            <person name="Field M.C."/>
            <person name="Kuo A."/>
            <person name="Paredez A."/>
            <person name="Chapman J."/>
            <person name="Pham J."/>
            <person name="Shu S."/>
            <person name="Neupane R."/>
            <person name="Cipriano M."/>
            <person name="Mancuso J."/>
            <person name="Tu H."/>
            <person name="Salamov A."/>
            <person name="Lindquist E."/>
            <person name="Shapiro H."/>
            <person name="Lucas S."/>
            <person name="Grigoriev I.V."/>
            <person name="Cande W.Z."/>
            <person name="Fulton C."/>
            <person name="Rokhsar D.S."/>
            <person name="Dawson S.C."/>
        </authorList>
    </citation>
    <scope>NUCLEOTIDE SEQUENCE [LARGE SCALE GENOMIC DNA]</scope>
    <source>
        <strain evidence="7 8">NEG-M</strain>
    </source>
</reference>